<sequence>MPITAAADLQSGPEALPAYLKLLRQRGASTASINQRKHFLRYLLLALDQVRDDSVAYRHAVDQVLAKMASDESRPFLVSVAREFFPFWMGDLETVMALAAGDGFALQPILLQSSGSLIQLFEAMDSDGWEEREIPSLTQYLADTTPPGDEEHVLDLRDRFLRALHFILQHQPVNPATYRAGVNAMLLLMPRAQTQRSFLNLIREYFPYWMDNTPGGDTPDPSAPPA</sequence>
<accession>A0A847SDS8</accession>
<gene>
    <name evidence="1" type="ORF">HF682_09795</name>
</gene>
<keyword evidence="2" id="KW-1185">Reference proteome</keyword>
<reference evidence="1 2" key="1">
    <citation type="submission" date="2020-04" db="EMBL/GenBank/DDBJ databases">
        <title>Draft genome of Leeia sp. IMCC25680.</title>
        <authorList>
            <person name="Song J."/>
            <person name="Cho J.-C."/>
        </authorList>
    </citation>
    <scope>NUCLEOTIDE SEQUENCE [LARGE SCALE GENOMIC DNA]</scope>
    <source>
        <strain evidence="1 2">IMCC25680</strain>
    </source>
</reference>
<comment type="caution">
    <text evidence="1">The sequence shown here is derived from an EMBL/GenBank/DDBJ whole genome shotgun (WGS) entry which is preliminary data.</text>
</comment>
<dbReference type="AlphaFoldDB" id="A0A847SDS8"/>
<dbReference type="Proteomes" id="UP000587991">
    <property type="component" value="Unassembled WGS sequence"/>
</dbReference>
<protein>
    <submittedName>
        <fullName evidence="1">Uncharacterized protein</fullName>
    </submittedName>
</protein>
<proteinExistence type="predicted"/>
<organism evidence="1 2">
    <name type="scientific">Leeia aquatica</name>
    <dbReference type="NCBI Taxonomy" id="2725557"/>
    <lineage>
        <taxon>Bacteria</taxon>
        <taxon>Pseudomonadati</taxon>
        <taxon>Pseudomonadota</taxon>
        <taxon>Betaproteobacteria</taxon>
        <taxon>Neisseriales</taxon>
        <taxon>Leeiaceae</taxon>
        <taxon>Leeia</taxon>
    </lineage>
</organism>
<evidence type="ECO:0000313" key="2">
    <source>
        <dbReference type="Proteomes" id="UP000587991"/>
    </source>
</evidence>
<dbReference type="RefSeq" id="WP_168877119.1">
    <property type="nucleotide sequence ID" value="NZ_JABAIM010000002.1"/>
</dbReference>
<evidence type="ECO:0000313" key="1">
    <source>
        <dbReference type="EMBL" id="NLR75449.1"/>
    </source>
</evidence>
<name>A0A847SDS8_9NEIS</name>
<dbReference type="EMBL" id="JABAIM010000002">
    <property type="protein sequence ID" value="NLR75449.1"/>
    <property type="molecule type" value="Genomic_DNA"/>
</dbReference>